<keyword evidence="13" id="KW-1185">Reference proteome</keyword>
<reference evidence="12 13" key="1">
    <citation type="submission" date="2020-10" db="EMBL/GenBank/DDBJ databases">
        <title>Campylobacter and Helicobacter PacBio genomes.</title>
        <authorList>
            <person name="Lane C."/>
        </authorList>
    </citation>
    <scope>NUCLEOTIDE SEQUENCE [LARGE SCALE GENOMIC DNA]</scope>
    <source>
        <strain evidence="12 13">2016D-0077</strain>
    </source>
</reference>
<dbReference type="GO" id="GO:0006000">
    <property type="term" value="P:fructose metabolic process"/>
    <property type="evidence" value="ECO:0007669"/>
    <property type="project" value="TreeGrafter"/>
</dbReference>
<dbReference type="SUPFAM" id="SSF56655">
    <property type="entry name" value="Carbohydrate phosphatase"/>
    <property type="match status" value="1"/>
</dbReference>
<feature type="binding site" evidence="9">
    <location>
        <position position="188"/>
    </location>
    <ligand>
        <name>substrate</name>
    </ligand>
</feature>
<sequence length="279" mass="30891">MNEILKAIKESSIKISELLKDADFGYTSHTNHTGDTQLKLDVRSDELITEIFSGVKSVKALISEEKDEALSLNEDADFIVAYDPLDGSSLVDVNFAVGSIFGIYKNKVSAKNLVASAYAVYGPRLELVICGDKPILYRYKNGEFVAVKELKLNEKGKLNATGASQWGWSKEHRKFIKSLFDEKYRLRYSGAMVADLHQILLKGGGLFSYPATTDAPNGKLRVTFEVLPFAYIYEKAGGATTDGKNSSLLELEVKQIHATTPCYFGSKYEISKLLGEKCE</sequence>
<evidence type="ECO:0000256" key="6">
    <source>
        <dbReference type="ARBA" id="ARBA00022842"/>
    </source>
</evidence>
<comment type="caution">
    <text evidence="9">Lacks conserved residue(s) required for the propagation of feature annotation.</text>
</comment>
<evidence type="ECO:0000256" key="5">
    <source>
        <dbReference type="ARBA" id="ARBA00022801"/>
    </source>
</evidence>
<keyword evidence="7 9" id="KW-0119">Carbohydrate metabolism</keyword>
<feature type="binding site" evidence="9">
    <location>
        <position position="225"/>
    </location>
    <ligand>
        <name>Mg(2+)</name>
        <dbReference type="ChEBI" id="CHEBI:18420"/>
        <label>2</label>
    </ligand>
</feature>
<dbReference type="OrthoDB" id="9806756at2"/>
<dbReference type="PANTHER" id="PTHR11556:SF35">
    <property type="entry name" value="SEDOHEPTULOSE-1,7-BISPHOSPHATASE, CHLOROPLASTIC"/>
    <property type="match status" value="1"/>
</dbReference>
<organism evidence="12 13">
    <name type="scientific">Campylobacter corcagiensis</name>
    <dbReference type="NCBI Taxonomy" id="1448857"/>
    <lineage>
        <taxon>Bacteria</taxon>
        <taxon>Pseudomonadati</taxon>
        <taxon>Campylobacterota</taxon>
        <taxon>Epsilonproteobacteria</taxon>
        <taxon>Campylobacterales</taxon>
        <taxon>Campylobacteraceae</taxon>
        <taxon>Campylobacter</taxon>
    </lineage>
</organism>
<evidence type="ECO:0000256" key="4">
    <source>
        <dbReference type="ARBA" id="ARBA00022723"/>
    </source>
</evidence>
<comment type="pathway">
    <text evidence="8">Carbohydrate biosynthesis.</text>
</comment>
<dbReference type="Pfam" id="PF00316">
    <property type="entry name" value="FBPase"/>
    <property type="match status" value="1"/>
</dbReference>
<feature type="binding site" evidence="9">
    <location>
        <position position="219"/>
    </location>
    <ligand>
        <name>substrate</name>
    </ligand>
</feature>
<keyword evidence="3 9" id="KW-0963">Cytoplasm</keyword>
<proteinExistence type="inferred from homology"/>
<feature type="binding site" evidence="9">
    <location>
        <begin position="86"/>
        <end position="89"/>
    </location>
    <ligand>
        <name>substrate</name>
    </ligand>
</feature>
<protein>
    <recommendedName>
        <fullName evidence="9">Fructose-1,6-bisphosphatase class 1</fullName>
        <shortName evidence="9">FBPase class 1</shortName>
        <ecNumber evidence="9">3.1.3.11</ecNumber>
    </recommendedName>
    <alternativeName>
        <fullName evidence="9">D-fructose-1,6-bisphosphate 1-phosphohydrolase class 1</fullName>
    </alternativeName>
</protein>
<evidence type="ECO:0000259" key="11">
    <source>
        <dbReference type="Pfam" id="PF18913"/>
    </source>
</evidence>
<dbReference type="PRINTS" id="PR01958">
    <property type="entry name" value="S17BPHPHTASE"/>
</dbReference>
<evidence type="ECO:0000256" key="3">
    <source>
        <dbReference type="ARBA" id="ARBA00022490"/>
    </source>
</evidence>
<feature type="binding site" evidence="9">
    <location>
        <position position="64"/>
    </location>
    <ligand>
        <name>Mg(2+)</name>
        <dbReference type="ChEBI" id="CHEBI:18420"/>
        <label>1</label>
    </ligand>
</feature>
<evidence type="ECO:0000256" key="2">
    <source>
        <dbReference type="ARBA" id="ARBA00010941"/>
    </source>
</evidence>
<dbReference type="PIRSF" id="PIRSF500210">
    <property type="entry name" value="FBPtase"/>
    <property type="match status" value="1"/>
</dbReference>
<comment type="similarity">
    <text evidence="2 9">Belongs to the FBPase class 1 family.</text>
</comment>
<dbReference type="PANTHER" id="PTHR11556">
    <property type="entry name" value="FRUCTOSE-1,6-BISPHOSPHATASE-RELATED"/>
    <property type="match status" value="1"/>
</dbReference>
<dbReference type="GO" id="GO:0005986">
    <property type="term" value="P:sucrose biosynthetic process"/>
    <property type="evidence" value="ECO:0007669"/>
    <property type="project" value="TreeGrafter"/>
</dbReference>
<keyword evidence="4 9" id="KW-0479">Metal-binding</keyword>
<dbReference type="Proteomes" id="UP000594749">
    <property type="component" value="Chromosome"/>
</dbReference>
<evidence type="ECO:0000256" key="1">
    <source>
        <dbReference type="ARBA" id="ARBA00001273"/>
    </source>
</evidence>
<accession>A0A7M1LEA6</accession>
<evidence type="ECO:0000256" key="9">
    <source>
        <dbReference type="HAMAP-Rule" id="MF_01855"/>
    </source>
</evidence>
<feature type="binding site" evidence="9">
    <location>
        <position position="83"/>
    </location>
    <ligand>
        <name>Mg(2+)</name>
        <dbReference type="ChEBI" id="CHEBI:18420"/>
        <label>1</label>
    </ligand>
</feature>
<comment type="cofactor">
    <cofactor evidence="9">
        <name>Mg(2+)</name>
        <dbReference type="ChEBI" id="CHEBI:18420"/>
    </cofactor>
    <text evidence="9">Binds 2 magnesium ions per subunit.</text>
</comment>
<name>A0A7M1LEA6_9BACT</name>
<dbReference type="GO" id="GO:0006002">
    <property type="term" value="P:fructose 6-phosphate metabolic process"/>
    <property type="evidence" value="ECO:0007669"/>
    <property type="project" value="TreeGrafter"/>
</dbReference>
<dbReference type="HAMAP" id="MF_01855">
    <property type="entry name" value="FBPase_class1"/>
    <property type="match status" value="1"/>
</dbReference>
<dbReference type="InterPro" id="IPR033391">
    <property type="entry name" value="FBPase_N"/>
</dbReference>
<dbReference type="GO" id="GO:0042132">
    <property type="term" value="F:fructose 1,6-bisphosphate 1-phosphatase activity"/>
    <property type="evidence" value="ECO:0007669"/>
    <property type="project" value="UniProtKB-UniRule"/>
</dbReference>
<dbReference type="Pfam" id="PF18913">
    <property type="entry name" value="FBPase_C"/>
    <property type="match status" value="1"/>
</dbReference>
<evidence type="ECO:0000259" key="10">
    <source>
        <dbReference type="Pfam" id="PF00316"/>
    </source>
</evidence>
<dbReference type="GO" id="GO:0000287">
    <property type="term" value="F:magnesium ion binding"/>
    <property type="evidence" value="ECO:0007669"/>
    <property type="project" value="UniProtKB-UniRule"/>
</dbReference>
<dbReference type="GO" id="GO:0005829">
    <property type="term" value="C:cytosol"/>
    <property type="evidence" value="ECO:0007669"/>
    <property type="project" value="TreeGrafter"/>
</dbReference>
<dbReference type="InterPro" id="IPR023079">
    <property type="entry name" value="SBPase"/>
</dbReference>
<dbReference type="InterPro" id="IPR000146">
    <property type="entry name" value="FBPase_class-1"/>
</dbReference>
<dbReference type="EMBL" id="CP063078">
    <property type="protein sequence ID" value="QOQ86888.1"/>
    <property type="molecule type" value="Genomic_DNA"/>
</dbReference>
<dbReference type="Gene3D" id="3.30.540.10">
    <property type="entry name" value="Fructose-1,6-Bisphosphatase, subunit A, domain 1"/>
    <property type="match status" value="1"/>
</dbReference>
<dbReference type="Gene3D" id="3.40.190.80">
    <property type="match status" value="1"/>
</dbReference>
<comment type="subunit">
    <text evidence="9">Homotetramer.</text>
</comment>
<evidence type="ECO:0000256" key="7">
    <source>
        <dbReference type="ARBA" id="ARBA00023277"/>
    </source>
</evidence>
<dbReference type="EC" id="3.1.3.11" evidence="9"/>
<dbReference type="PIRSF" id="PIRSF000904">
    <property type="entry name" value="FBPtase_SBPase"/>
    <property type="match status" value="1"/>
</dbReference>
<feature type="binding site" evidence="9">
    <location>
        <position position="85"/>
    </location>
    <ligand>
        <name>Mg(2+)</name>
        <dbReference type="ChEBI" id="CHEBI:18420"/>
        <label>1</label>
    </ligand>
</feature>
<feature type="domain" description="Fructose-1-6-bisphosphatase class I N-terminal" evidence="10">
    <location>
        <begin position="3"/>
        <end position="148"/>
    </location>
</feature>
<dbReference type="InterPro" id="IPR028343">
    <property type="entry name" value="FBPtase"/>
</dbReference>
<dbReference type="GO" id="GO:0030388">
    <property type="term" value="P:fructose 1,6-bisphosphate metabolic process"/>
    <property type="evidence" value="ECO:0007669"/>
    <property type="project" value="TreeGrafter"/>
</dbReference>
<feature type="domain" description="Fructose-1-6-bisphosphatase class 1 C-terminal" evidence="11">
    <location>
        <begin position="153"/>
        <end position="272"/>
    </location>
</feature>
<feature type="binding site" evidence="9">
    <location>
        <position position="83"/>
    </location>
    <ligand>
        <name>Mg(2+)</name>
        <dbReference type="ChEBI" id="CHEBI:18420"/>
        <label>2</label>
    </ligand>
</feature>
<comment type="subcellular location">
    <subcellularLocation>
        <location evidence="9">Cytoplasm</location>
    </subcellularLocation>
</comment>
<evidence type="ECO:0000313" key="13">
    <source>
        <dbReference type="Proteomes" id="UP000594749"/>
    </source>
</evidence>
<dbReference type="NCBIfam" id="NF006784">
    <property type="entry name" value="PRK09293.2-5"/>
    <property type="match status" value="1"/>
</dbReference>
<dbReference type="RefSeq" id="WP_025803747.1">
    <property type="nucleotide sequence ID" value="NZ_CP053842.1"/>
</dbReference>
<keyword evidence="6 9" id="KW-0460">Magnesium</keyword>
<keyword evidence="5 9" id="KW-0378">Hydrolase</keyword>
<evidence type="ECO:0000256" key="8">
    <source>
        <dbReference type="ARBA" id="ARBA00024331"/>
    </source>
</evidence>
<comment type="catalytic activity">
    <reaction evidence="1 9">
        <text>beta-D-fructose 1,6-bisphosphate + H2O = beta-D-fructose 6-phosphate + phosphate</text>
        <dbReference type="Rhea" id="RHEA:11064"/>
        <dbReference type="ChEBI" id="CHEBI:15377"/>
        <dbReference type="ChEBI" id="CHEBI:32966"/>
        <dbReference type="ChEBI" id="CHEBI:43474"/>
        <dbReference type="ChEBI" id="CHEBI:57634"/>
        <dbReference type="EC" id="3.1.3.11"/>
    </reaction>
</comment>
<dbReference type="AlphaFoldDB" id="A0A7M1LEA6"/>
<dbReference type="InterPro" id="IPR044015">
    <property type="entry name" value="FBPase_C_dom"/>
</dbReference>
<feature type="binding site" evidence="9">
    <location>
        <position position="86"/>
    </location>
    <ligand>
        <name>Mg(2+)</name>
        <dbReference type="ChEBI" id="CHEBI:18420"/>
        <label>2</label>
    </ligand>
</feature>
<gene>
    <name evidence="9" type="primary">fbp</name>
    <name evidence="12" type="ORF">IMC76_06635</name>
</gene>
<dbReference type="NCBIfam" id="NF006782">
    <property type="entry name" value="PRK09293.2-3"/>
    <property type="match status" value="1"/>
</dbReference>
<evidence type="ECO:0000313" key="12">
    <source>
        <dbReference type="EMBL" id="QOQ86888.1"/>
    </source>
</evidence>
<dbReference type="GO" id="GO:0006094">
    <property type="term" value="P:gluconeogenesis"/>
    <property type="evidence" value="ECO:0007669"/>
    <property type="project" value="UniProtKB-UniRule"/>
</dbReference>